<accession>A0A078A261</accession>
<dbReference type="SMART" id="SM00261">
    <property type="entry name" value="FU"/>
    <property type="match status" value="1"/>
</dbReference>
<dbReference type="SUPFAM" id="SSF57184">
    <property type="entry name" value="Growth factor receptor domain"/>
    <property type="match status" value="1"/>
</dbReference>
<sequence>MHSMQQFFFIFLTLEQTILKVADLIQLIHLIVGSVVITIFNIEYQTKVHILAEEVNQIELSSMIFYYLVNIGNANCLQPTNEKKCQMCTQGFGSTLYPGTDWEYCIHPIFGKYTFDVSQCAIDSAGIVKSISGCNDGYIHSSNLKTCTYSCGIGNAPNLVYSARGTAVKSECQQCDITCFECSNKGSNNCTSCQKGKYLNLTDSKQQVGQCISKNSDSLTAEIFVGSPGIQNNRPSDEIDGTINNYFNSIQDAIKKAYELGAPYSSAEITISLLFGVHAMVRYNPEDLYMPKMLDQYSRTTKIILQPADDDLQLTIYYKLRDSFHFLVGAGLTIRNLIFEAIDSILDLELDYSSNSKCAQNQFINCCFFDDNGNLAGQPACRNFLYEFNSFIQINKYQGGYIVIKNVVFDNFNTCGAIIRNKLIYRETTGINYANYLTFYQSFLNDQHSAKMKEKIDLSNYNPYNCSNSQTQSNNPCFSLLVANSTFKNFGSMKDKMSYGNQVDPDYLLQYQGLIFDLEEYNGHIQIINNTFENNVIKYESCLVGQYIKNKKGIYDYEDDIFPSYGIKTALQIKSWISIVKHGDWNIDIVDNEFLRNTAVMGIIVLQLNQKAISRVFLLKNNFTQNGGYYDTSVIRVTFIANSYTNVLRTIQSPNIYFCSGLHFEQNFFGKNYGCSQTCGGIIRIYCANQNSSISQVNLDLPYEDLPADVALKYHSTNIVGKSTLSQIDTYNQSSSLIEVTRHYEINMQLCYFDSNWQYESIASGTKGQLLTLSFFSGIATIDQITVKNHIGLKDIPYGPEALGFNITQNRSRKGAISPFIKLQWHTRILLRYQYAFIYYIKLENIKWEQHLDLSDHQMLLNMRDPNLNLDYDEYSAFYQQAHNFVDSYMGGTNNPLIEVQRYHQQDGSSNGFFTITNAKSVLLFRMNANGIYNPVNSMTDEGCGRFLCLKNSNSKSIVYVNESTFIGNNSNLYLSSQNYYKDQIQQNRYDQTSLIAISADSFDIDLIVYKSSFQKFGISNQGSIFKLQSTGKKTQVFLQNTFKYNYALKGGSIYCLECYLTIFNNTFYANMAQEGGDIYIKNSPNPNITFDSFSSNYSQAIQRGGSIMLIDEDPEKQNYVMFNESKNMYSQFLNIQSDNGIDASFVFYPRKLQIFKFQTVLMKQIKQIKQMEQNFSGALVNYQSQLKLQISLEDIKVINYNTSTKGIIYSKGNQTNIEIRNSIFDNITAQNNGGFIYMNEDTSQNNITISNSKFQNVYTSGIGGLIFNKGLSLQLALINKTIIQNLSSQEGGLLYSEGATTDILISQSYINQTTSASGGLFKIVDSLNQTLNILSQVQIDNIFSSTQGGLYHASSKQVNILISDSNFNNITSQLDGGFIYATDTEIFNLDINNSSFNVINSQDEGSFLYIDDQLTTKINLDIQFQDDSSIYTQNGGETGPISINGGGLPYNLANLTFKDQISKIGSIIYLNNSATINIYQSSIFNSKSLNDGGIFYVEGNGQAILNLIDCKDSIQYVESLIDGGIIWTSNPSLRLSIQNCNFRDIYSQGNGGFYFKQKADKILLQNITFNNLTAAQQGSLIYSLEY</sequence>
<keyword evidence="2" id="KW-1185">Reference proteome</keyword>
<dbReference type="InParanoid" id="A0A078A261"/>
<dbReference type="EMBL" id="CCKQ01004432">
    <property type="protein sequence ID" value="CDW75588.1"/>
    <property type="molecule type" value="Genomic_DNA"/>
</dbReference>
<evidence type="ECO:0000313" key="2">
    <source>
        <dbReference type="Proteomes" id="UP000039865"/>
    </source>
</evidence>
<dbReference type="CDD" id="cd00064">
    <property type="entry name" value="FU"/>
    <property type="match status" value="1"/>
</dbReference>
<reference evidence="1 2" key="1">
    <citation type="submission" date="2014-06" db="EMBL/GenBank/DDBJ databases">
        <authorList>
            <person name="Swart Estienne"/>
        </authorList>
    </citation>
    <scope>NUCLEOTIDE SEQUENCE [LARGE SCALE GENOMIC DNA]</scope>
    <source>
        <strain evidence="1 2">130c</strain>
    </source>
</reference>
<dbReference type="Proteomes" id="UP000039865">
    <property type="component" value="Unassembled WGS sequence"/>
</dbReference>
<gene>
    <name evidence="1" type="primary">Contig5629.g6034</name>
    <name evidence="1" type="ORF">STYLEM_4578</name>
</gene>
<dbReference type="InterPro" id="IPR009030">
    <property type="entry name" value="Growth_fac_rcpt_cys_sf"/>
</dbReference>
<name>A0A078A261_STYLE</name>
<proteinExistence type="predicted"/>
<protein>
    <submittedName>
        <fullName evidence="1">Uncharacterized protein</fullName>
    </submittedName>
</protein>
<dbReference type="InterPro" id="IPR006212">
    <property type="entry name" value="Furin_repeat"/>
</dbReference>
<dbReference type="OrthoDB" id="10251639at2759"/>
<evidence type="ECO:0000313" key="1">
    <source>
        <dbReference type="EMBL" id="CDW75588.1"/>
    </source>
</evidence>
<organism evidence="1 2">
    <name type="scientific">Stylonychia lemnae</name>
    <name type="common">Ciliate</name>
    <dbReference type="NCBI Taxonomy" id="5949"/>
    <lineage>
        <taxon>Eukaryota</taxon>
        <taxon>Sar</taxon>
        <taxon>Alveolata</taxon>
        <taxon>Ciliophora</taxon>
        <taxon>Intramacronucleata</taxon>
        <taxon>Spirotrichea</taxon>
        <taxon>Stichotrichia</taxon>
        <taxon>Sporadotrichida</taxon>
        <taxon>Oxytrichidae</taxon>
        <taxon>Stylonychinae</taxon>
        <taxon>Stylonychia</taxon>
    </lineage>
</organism>